<name>A0A9P4IF21_9PEZI</name>
<keyword evidence="3" id="KW-1133">Transmembrane helix</keyword>
<organism evidence="5 6">
    <name type="scientific">Rhizodiscina lignyota</name>
    <dbReference type="NCBI Taxonomy" id="1504668"/>
    <lineage>
        <taxon>Eukaryota</taxon>
        <taxon>Fungi</taxon>
        <taxon>Dikarya</taxon>
        <taxon>Ascomycota</taxon>
        <taxon>Pezizomycotina</taxon>
        <taxon>Dothideomycetes</taxon>
        <taxon>Pleosporomycetidae</taxon>
        <taxon>Aulographales</taxon>
        <taxon>Rhizodiscinaceae</taxon>
        <taxon>Rhizodiscina</taxon>
    </lineage>
</organism>
<feature type="domain" description="DUF6594" evidence="4">
    <location>
        <begin position="170"/>
        <end position="429"/>
    </location>
</feature>
<accession>A0A9P4IF21</accession>
<feature type="transmembrane region" description="Helical" evidence="3">
    <location>
        <begin position="360"/>
        <end position="384"/>
    </location>
</feature>
<keyword evidence="3" id="KW-0812">Transmembrane</keyword>
<dbReference type="PANTHER" id="PTHR34502:SF3">
    <property type="entry name" value="DUF6594 DOMAIN-CONTAINING PROTEIN"/>
    <property type="match status" value="1"/>
</dbReference>
<proteinExistence type="predicted"/>
<feature type="transmembrane region" description="Helical" evidence="3">
    <location>
        <begin position="417"/>
        <end position="435"/>
    </location>
</feature>
<feature type="coiled-coil region" evidence="1">
    <location>
        <begin position="197"/>
        <end position="263"/>
    </location>
</feature>
<sequence length="437" mass="49760">MPKPKHRTGTKDVQHHQRASNELGTQRRDNPPRGSDASGVDPQPPQTPWPQPPQPPPKRSDVSEYGNQGHSIMSSQSNQAYYEQSSTASFETSEGVNYESDPINVTQTLDSNQAQSDNTTWAGGQQQQSAYPAHSGYRATELLHIYTDPNGQQWYHVLDSATVVDYPNGYPKLSAFINSDDSFRVYRRFGTLRVRLILHCQAELNALEKKLNEIDKEDAKDEKTAFRIQSISYDKDDETSTVRERLINEIGQKLKEYDDLLEEESKSLSMLRPTKRNHRSVFNFAYNKRFLVYDETEFLNHEDDFVTTAQDQDSHLHVAIEKLIQIFGRPWLHHIFSTNAQRASRGDEQINLYSAKRISFVVQILVSTLLIAALMAPICLLFEVDTTNKAKMVIVFAFLILFPPLMKVLTRAKNHELFAITAGYCAVLVVFLGNFSK</sequence>
<protein>
    <recommendedName>
        <fullName evidence="4">DUF6594 domain-containing protein</fullName>
    </recommendedName>
</protein>
<dbReference type="EMBL" id="ML978124">
    <property type="protein sequence ID" value="KAF2100566.1"/>
    <property type="molecule type" value="Genomic_DNA"/>
</dbReference>
<dbReference type="InterPro" id="IPR046529">
    <property type="entry name" value="DUF6594"/>
</dbReference>
<dbReference type="PANTHER" id="PTHR34502">
    <property type="entry name" value="DUF6594 DOMAIN-CONTAINING PROTEIN-RELATED"/>
    <property type="match status" value="1"/>
</dbReference>
<dbReference type="Proteomes" id="UP000799772">
    <property type="component" value="Unassembled WGS sequence"/>
</dbReference>
<feature type="region of interest" description="Disordered" evidence="2">
    <location>
        <begin position="1"/>
        <end position="96"/>
    </location>
</feature>
<feature type="compositionally biased region" description="Pro residues" evidence="2">
    <location>
        <begin position="42"/>
        <end position="57"/>
    </location>
</feature>
<dbReference type="AlphaFoldDB" id="A0A9P4IF21"/>
<feature type="compositionally biased region" description="Polar residues" evidence="2">
    <location>
        <begin position="65"/>
        <end position="95"/>
    </location>
</feature>
<evidence type="ECO:0000256" key="3">
    <source>
        <dbReference type="SAM" id="Phobius"/>
    </source>
</evidence>
<evidence type="ECO:0000259" key="4">
    <source>
        <dbReference type="Pfam" id="PF20237"/>
    </source>
</evidence>
<evidence type="ECO:0000313" key="5">
    <source>
        <dbReference type="EMBL" id="KAF2100566.1"/>
    </source>
</evidence>
<keyword evidence="1" id="KW-0175">Coiled coil</keyword>
<dbReference type="OrthoDB" id="3533814at2759"/>
<evidence type="ECO:0000313" key="6">
    <source>
        <dbReference type="Proteomes" id="UP000799772"/>
    </source>
</evidence>
<keyword evidence="3" id="KW-0472">Membrane</keyword>
<gene>
    <name evidence="5" type="ORF">NA57DRAFT_74171</name>
</gene>
<reference evidence="5" key="1">
    <citation type="journal article" date="2020" name="Stud. Mycol.">
        <title>101 Dothideomycetes genomes: a test case for predicting lifestyles and emergence of pathogens.</title>
        <authorList>
            <person name="Haridas S."/>
            <person name="Albert R."/>
            <person name="Binder M."/>
            <person name="Bloem J."/>
            <person name="Labutti K."/>
            <person name="Salamov A."/>
            <person name="Andreopoulos B."/>
            <person name="Baker S."/>
            <person name="Barry K."/>
            <person name="Bills G."/>
            <person name="Bluhm B."/>
            <person name="Cannon C."/>
            <person name="Castanera R."/>
            <person name="Culley D."/>
            <person name="Daum C."/>
            <person name="Ezra D."/>
            <person name="Gonzalez J."/>
            <person name="Henrissat B."/>
            <person name="Kuo A."/>
            <person name="Liang C."/>
            <person name="Lipzen A."/>
            <person name="Lutzoni F."/>
            <person name="Magnuson J."/>
            <person name="Mondo S."/>
            <person name="Nolan M."/>
            <person name="Ohm R."/>
            <person name="Pangilinan J."/>
            <person name="Park H.-J."/>
            <person name="Ramirez L."/>
            <person name="Alfaro M."/>
            <person name="Sun H."/>
            <person name="Tritt A."/>
            <person name="Yoshinaga Y."/>
            <person name="Zwiers L.-H."/>
            <person name="Turgeon B."/>
            <person name="Goodwin S."/>
            <person name="Spatafora J."/>
            <person name="Crous P."/>
            <person name="Grigoriev I."/>
        </authorList>
    </citation>
    <scope>NUCLEOTIDE SEQUENCE</scope>
    <source>
        <strain evidence="5">CBS 133067</strain>
    </source>
</reference>
<keyword evidence="6" id="KW-1185">Reference proteome</keyword>
<dbReference type="Pfam" id="PF20237">
    <property type="entry name" value="DUF6594"/>
    <property type="match status" value="1"/>
</dbReference>
<evidence type="ECO:0000256" key="1">
    <source>
        <dbReference type="SAM" id="Coils"/>
    </source>
</evidence>
<comment type="caution">
    <text evidence="5">The sequence shown here is derived from an EMBL/GenBank/DDBJ whole genome shotgun (WGS) entry which is preliminary data.</text>
</comment>
<feature type="transmembrane region" description="Helical" evidence="3">
    <location>
        <begin position="390"/>
        <end position="410"/>
    </location>
</feature>
<evidence type="ECO:0000256" key="2">
    <source>
        <dbReference type="SAM" id="MobiDB-lite"/>
    </source>
</evidence>